<reference evidence="1" key="1">
    <citation type="submission" date="2023-07" db="EMBL/GenBank/DDBJ databases">
        <title>Black Yeasts Isolated from many extreme environments.</title>
        <authorList>
            <person name="Coleine C."/>
            <person name="Stajich J.E."/>
            <person name="Selbmann L."/>
        </authorList>
    </citation>
    <scope>NUCLEOTIDE SEQUENCE</scope>
    <source>
        <strain evidence="1">CCFEE 5714</strain>
    </source>
</reference>
<keyword evidence="2" id="KW-1185">Reference proteome</keyword>
<proteinExistence type="predicted"/>
<name>A0ACC3NWH5_9PEZI</name>
<accession>A0ACC3NWH5</accession>
<dbReference type="EMBL" id="JAUTXU010000008">
    <property type="protein sequence ID" value="KAK3723655.1"/>
    <property type="molecule type" value="Genomic_DNA"/>
</dbReference>
<comment type="caution">
    <text evidence="1">The sequence shown here is derived from an EMBL/GenBank/DDBJ whole genome shotgun (WGS) entry which is preliminary data.</text>
</comment>
<sequence length="270" mass="30593">MLDPQQPAADLLAELNLQIDVLPPPFNDMASSAPDALDIHRFPREIRDILYFFAVVPPTPIELFAIRTRNGRASDHDRLSNVWHIKPARSSALHTFASICRTSRQVREEASKIFYLHARLDVRPAFTQKAYLPADKRLGPMGTAFQRFAHITLTRESEINVCKFSAFKKVAVAHRVAFSKVASTSERTAKWNLDYSDGHEVHKTVEVLEHFELVQERLTTIATRMLATMVFNELLLWKVLDLMLAPAKLDVVCEAFIMCGTGRDIATHDV</sequence>
<gene>
    <name evidence="1" type="ORF">LTR37_001536</name>
</gene>
<protein>
    <submittedName>
        <fullName evidence="1">Uncharacterized protein</fullName>
    </submittedName>
</protein>
<evidence type="ECO:0000313" key="1">
    <source>
        <dbReference type="EMBL" id="KAK3723655.1"/>
    </source>
</evidence>
<evidence type="ECO:0000313" key="2">
    <source>
        <dbReference type="Proteomes" id="UP001281147"/>
    </source>
</evidence>
<dbReference type="Proteomes" id="UP001281147">
    <property type="component" value="Unassembled WGS sequence"/>
</dbReference>
<organism evidence="1 2">
    <name type="scientific">Vermiconidia calcicola</name>
    <dbReference type="NCBI Taxonomy" id="1690605"/>
    <lineage>
        <taxon>Eukaryota</taxon>
        <taxon>Fungi</taxon>
        <taxon>Dikarya</taxon>
        <taxon>Ascomycota</taxon>
        <taxon>Pezizomycotina</taxon>
        <taxon>Dothideomycetes</taxon>
        <taxon>Dothideomycetidae</taxon>
        <taxon>Mycosphaerellales</taxon>
        <taxon>Extremaceae</taxon>
        <taxon>Vermiconidia</taxon>
    </lineage>
</organism>